<feature type="chain" id="PRO_5006523616" description="Peptidyl-prolyl cis-trans isomerase" evidence="5">
    <location>
        <begin position="23"/>
        <end position="192"/>
    </location>
</feature>
<dbReference type="CDD" id="cd01920">
    <property type="entry name" value="cyclophilin_EcCYP_like"/>
    <property type="match status" value="1"/>
</dbReference>
<dbReference type="PRINTS" id="PR00153">
    <property type="entry name" value="CSAPPISMRASE"/>
</dbReference>
<dbReference type="PROSITE" id="PS50072">
    <property type="entry name" value="CSA_PPIASE_2"/>
    <property type="match status" value="1"/>
</dbReference>
<keyword evidence="8" id="KW-1185">Reference proteome</keyword>
<keyword evidence="5" id="KW-0732">Signal</keyword>
<organism evidence="7 8">
    <name type="scientific">Desulfurivibrio alkaliphilus (strain DSM 19089 / UNIQEM U267 / AHT2)</name>
    <dbReference type="NCBI Taxonomy" id="589865"/>
    <lineage>
        <taxon>Bacteria</taxon>
        <taxon>Pseudomonadati</taxon>
        <taxon>Thermodesulfobacteriota</taxon>
        <taxon>Desulfobulbia</taxon>
        <taxon>Desulfobulbales</taxon>
        <taxon>Desulfobulbaceae</taxon>
        <taxon>Desulfurivibrio</taxon>
    </lineage>
</organism>
<evidence type="ECO:0000313" key="8">
    <source>
        <dbReference type="Proteomes" id="UP000001508"/>
    </source>
</evidence>
<dbReference type="GO" id="GO:0003755">
    <property type="term" value="F:peptidyl-prolyl cis-trans isomerase activity"/>
    <property type="evidence" value="ECO:0007669"/>
    <property type="project" value="UniProtKB-UniRule"/>
</dbReference>
<comment type="similarity">
    <text evidence="2 5">Belongs to the cyclophilin-type PPIase family.</text>
</comment>
<dbReference type="SUPFAM" id="SSF50891">
    <property type="entry name" value="Cyclophilin-like"/>
    <property type="match status" value="1"/>
</dbReference>
<dbReference type="eggNOG" id="COG0652">
    <property type="taxonomic scope" value="Bacteria"/>
</dbReference>
<dbReference type="HOGENOM" id="CLU_012062_16_9_7"/>
<evidence type="ECO:0000256" key="2">
    <source>
        <dbReference type="ARBA" id="ARBA00007365"/>
    </source>
</evidence>
<keyword evidence="3 5" id="KW-0697">Rotamase</keyword>
<feature type="signal peptide" evidence="5">
    <location>
        <begin position="1"/>
        <end position="22"/>
    </location>
</feature>
<dbReference type="InParanoid" id="D6Z290"/>
<dbReference type="Pfam" id="PF00160">
    <property type="entry name" value="Pro_isomerase"/>
    <property type="match status" value="1"/>
</dbReference>
<dbReference type="InterPro" id="IPR044665">
    <property type="entry name" value="E_coli_cyclophilin_A-like"/>
</dbReference>
<dbReference type="InterPro" id="IPR029000">
    <property type="entry name" value="Cyclophilin-like_dom_sf"/>
</dbReference>
<evidence type="ECO:0000256" key="3">
    <source>
        <dbReference type="ARBA" id="ARBA00023110"/>
    </source>
</evidence>
<reference evidence="8" key="1">
    <citation type="submission" date="2010-02" db="EMBL/GenBank/DDBJ databases">
        <title>Complete sequence of Desulfurivibrio alkaliphilus AHT2.</title>
        <authorList>
            <consortium name="US DOE Joint Genome Institute"/>
            <person name="Pitluck S."/>
            <person name="Chertkov O."/>
            <person name="Detter J.C."/>
            <person name="Han C."/>
            <person name="Tapia R."/>
            <person name="Larimer F."/>
            <person name="Land M."/>
            <person name="Hauser L."/>
            <person name="Kyrpides N."/>
            <person name="Mikhailova N."/>
            <person name="Sorokin D.Y."/>
            <person name="Muyzer G."/>
            <person name="Woyke T."/>
        </authorList>
    </citation>
    <scope>NUCLEOTIDE SEQUENCE [LARGE SCALE GENOMIC DNA]</scope>
    <source>
        <strain evidence="8">DSM 19089 / UNIQEM U267 / AHT2</strain>
    </source>
</reference>
<comment type="catalytic activity">
    <reaction evidence="5">
        <text>[protein]-peptidylproline (omega=180) = [protein]-peptidylproline (omega=0)</text>
        <dbReference type="Rhea" id="RHEA:16237"/>
        <dbReference type="Rhea" id="RHEA-COMP:10747"/>
        <dbReference type="Rhea" id="RHEA-COMP:10748"/>
        <dbReference type="ChEBI" id="CHEBI:83833"/>
        <dbReference type="ChEBI" id="CHEBI:83834"/>
        <dbReference type="EC" id="5.2.1.8"/>
    </reaction>
</comment>
<proteinExistence type="inferred from homology"/>
<evidence type="ECO:0000256" key="4">
    <source>
        <dbReference type="ARBA" id="ARBA00023235"/>
    </source>
</evidence>
<dbReference type="KEGG" id="dak:DaAHT2_0962"/>
<sequence length="192" mass="20816">MKLLVLATIFCLLLTAQGKAVAAPADPRPRVIMETTAGEITIELFAEEAPVTTANFLQYVRDGFYDGLIFHRVIPGFVIQGGGFTPDMEQRPTRAAIKNEATNGLKNLRGTLSMARTGVVDSATSQFFVNLTDNANLDHRGTSPNAYGYAVFGKVVEGMEVVDQIAAQPTASKGFFQDVPVQEIEIIKAYTK</sequence>
<gene>
    <name evidence="7" type="ordered locus">DaAHT2_0962</name>
</gene>
<feature type="domain" description="PPIase cyclophilin-type" evidence="6">
    <location>
        <begin position="34"/>
        <end position="191"/>
    </location>
</feature>
<dbReference type="PIRSF" id="PIRSF001467">
    <property type="entry name" value="Peptidylpro_ismrse"/>
    <property type="match status" value="1"/>
</dbReference>
<evidence type="ECO:0000256" key="5">
    <source>
        <dbReference type="RuleBase" id="RU363019"/>
    </source>
</evidence>
<dbReference type="EMBL" id="CP001940">
    <property type="protein sequence ID" value="ADH85665.1"/>
    <property type="molecule type" value="Genomic_DNA"/>
</dbReference>
<evidence type="ECO:0000256" key="1">
    <source>
        <dbReference type="ARBA" id="ARBA00002388"/>
    </source>
</evidence>
<dbReference type="RefSeq" id="WP_013163195.1">
    <property type="nucleotide sequence ID" value="NC_014216.1"/>
</dbReference>
<dbReference type="FunCoup" id="D6Z290">
    <property type="interactions" value="154"/>
</dbReference>
<dbReference type="GO" id="GO:0006457">
    <property type="term" value="P:protein folding"/>
    <property type="evidence" value="ECO:0007669"/>
    <property type="project" value="InterPro"/>
</dbReference>
<dbReference type="OrthoDB" id="9807797at2"/>
<dbReference type="Proteomes" id="UP000001508">
    <property type="component" value="Chromosome"/>
</dbReference>
<dbReference type="InterPro" id="IPR020892">
    <property type="entry name" value="Cyclophilin-type_PPIase_CS"/>
</dbReference>
<keyword evidence="4 5" id="KW-0413">Isomerase</keyword>
<name>D6Z290_DESAT</name>
<accession>D6Z290</accession>
<dbReference type="EC" id="5.2.1.8" evidence="5"/>
<evidence type="ECO:0000313" key="7">
    <source>
        <dbReference type="EMBL" id="ADH85665.1"/>
    </source>
</evidence>
<protein>
    <recommendedName>
        <fullName evidence="5">Peptidyl-prolyl cis-trans isomerase</fullName>
        <shortName evidence="5">PPIase</shortName>
        <ecNumber evidence="5">5.2.1.8</ecNumber>
    </recommendedName>
</protein>
<comment type="function">
    <text evidence="1 5">PPIases accelerate the folding of proteins. It catalyzes the cis-trans isomerization of proline imidic peptide bonds in oligopeptides.</text>
</comment>
<evidence type="ECO:0000259" key="6">
    <source>
        <dbReference type="PROSITE" id="PS50072"/>
    </source>
</evidence>
<dbReference type="STRING" id="589865.DaAHT2_0962"/>
<dbReference type="InterPro" id="IPR024936">
    <property type="entry name" value="Cyclophilin-type_PPIase"/>
</dbReference>
<dbReference type="PANTHER" id="PTHR43246">
    <property type="entry name" value="PEPTIDYL-PROLYL CIS-TRANS ISOMERASE CYP38, CHLOROPLASTIC"/>
    <property type="match status" value="1"/>
</dbReference>
<dbReference type="AlphaFoldDB" id="D6Z290"/>
<dbReference type="InterPro" id="IPR002130">
    <property type="entry name" value="Cyclophilin-type_PPIase_dom"/>
</dbReference>
<dbReference type="PROSITE" id="PS00170">
    <property type="entry name" value="CSA_PPIASE_1"/>
    <property type="match status" value="1"/>
</dbReference>
<dbReference type="Gene3D" id="2.40.100.10">
    <property type="entry name" value="Cyclophilin-like"/>
    <property type="match status" value="1"/>
</dbReference>